<gene>
    <name evidence="8" type="ORF">C922_04357</name>
</gene>
<evidence type="ECO:0000313" key="8">
    <source>
        <dbReference type="EMBL" id="EUD65228.1"/>
    </source>
</evidence>
<comment type="similarity">
    <text evidence="2">Belongs to the CDC50/LEM3 family.</text>
</comment>
<dbReference type="Pfam" id="PF03381">
    <property type="entry name" value="CDC50"/>
    <property type="match status" value="1"/>
</dbReference>
<feature type="region of interest" description="Disordered" evidence="6">
    <location>
        <begin position="144"/>
        <end position="185"/>
    </location>
</feature>
<dbReference type="GeneID" id="20039631"/>
<feature type="region of interest" description="Disordered" evidence="6">
    <location>
        <begin position="1"/>
        <end position="92"/>
    </location>
</feature>
<evidence type="ECO:0000256" key="3">
    <source>
        <dbReference type="ARBA" id="ARBA00022692"/>
    </source>
</evidence>
<keyword evidence="9" id="KW-1185">Reference proteome</keyword>
<evidence type="ECO:0008006" key="10">
    <source>
        <dbReference type="Google" id="ProtNLM"/>
    </source>
</evidence>
<evidence type="ECO:0000256" key="7">
    <source>
        <dbReference type="SAM" id="Phobius"/>
    </source>
</evidence>
<dbReference type="InterPro" id="IPR005045">
    <property type="entry name" value="CDC50/LEM3_fam"/>
</dbReference>
<organism evidence="8 9">
    <name type="scientific">Plasmodium inui San Antonio 1</name>
    <dbReference type="NCBI Taxonomy" id="1237626"/>
    <lineage>
        <taxon>Eukaryota</taxon>
        <taxon>Sar</taxon>
        <taxon>Alveolata</taxon>
        <taxon>Apicomplexa</taxon>
        <taxon>Aconoidasida</taxon>
        <taxon>Haemosporida</taxon>
        <taxon>Plasmodiidae</taxon>
        <taxon>Plasmodium</taxon>
        <taxon>Plasmodium (Plasmodium)</taxon>
    </lineage>
</organism>
<dbReference type="Proteomes" id="UP000030640">
    <property type="component" value="Unassembled WGS sequence"/>
</dbReference>
<evidence type="ECO:0000256" key="5">
    <source>
        <dbReference type="ARBA" id="ARBA00023136"/>
    </source>
</evidence>
<dbReference type="OrthoDB" id="340608at2759"/>
<comment type="subcellular location">
    <subcellularLocation>
        <location evidence="1">Membrane</location>
        <topology evidence="1">Multi-pass membrane protein</topology>
    </subcellularLocation>
</comment>
<dbReference type="AlphaFoldDB" id="W7A1J9"/>
<evidence type="ECO:0000256" key="4">
    <source>
        <dbReference type="ARBA" id="ARBA00022989"/>
    </source>
</evidence>
<sequence length="501" mass="57603">MNLPNGTNEKGKDTKSKLVALKEEEPPQQSQFLSQRDIDKKGKASPADRPIKPIPSMQYDGDTPPRCYPHSGPPPMNGKRKHHNPNMDENFNCINGVTNEDAVEEHLKRRVLPKGREVPAIGEVASMGGVPPLWHRTWSSSITLDKTREDNPKGDNPAWKNSQEKKKKKSGAPSKKKKKKKNTSLLEKFKQQELNSKQRSWTPIGLIVAYTSISVTFIILGLLFIALSTTRKECRVPYGEQDTDTEAIQLEVTEAFCHGPERPFHKHAYVYYELHNFYQNHKKYLISKSHSQLMGTVYTRPDHLSQCFPIAQNREGKVLHPCGLVARSVFNDTFTLYRDKTHNEEIEMDESKEAITWYSDLIRFKNPSEEEMEEHKEQVDFWLMKEKYVSLLNMNKKNGFGVENSHFIVWMKTAALSEFRKRYARLNEELALPIYVKIKNNFPVKGFHGKKYLVIAEGSVFVNEKSRSFGVLYVVIGVVSLCIALCLVYNQWKHPRVMGHI</sequence>
<evidence type="ECO:0000256" key="1">
    <source>
        <dbReference type="ARBA" id="ARBA00004141"/>
    </source>
</evidence>
<reference evidence="8 9" key="1">
    <citation type="submission" date="2013-02" db="EMBL/GenBank/DDBJ databases">
        <title>The Genome Sequence of Plasmodium inui San Antonio 1.</title>
        <authorList>
            <consortium name="The Broad Institute Genome Sequencing Platform"/>
            <consortium name="The Broad Institute Genome Sequencing Center for Infectious Disease"/>
            <person name="Neafsey D."/>
            <person name="Cheeseman I."/>
            <person name="Volkman S."/>
            <person name="Adams J."/>
            <person name="Walker B."/>
            <person name="Young S.K."/>
            <person name="Zeng Q."/>
            <person name="Gargeya S."/>
            <person name="Fitzgerald M."/>
            <person name="Haas B."/>
            <person name="Abouelleil A."/>
            <person name="Alvarado L."/>
            <person name="Arachchi H.M."/>
            <person name="Berlin A.M."/>
            <person name="Chapman S.B."/>
            <person name="Dewar J."/>
            <person name="Goldberg J."/>
            <person name="Griggs A."/>
            <person name="Gujja S."/>
            <person name="Hansen M."/>
            <person name="Howarth C."/>
            <person name="Imamovic A."/>
            <person name="Larimer J."/>
            <person name="McCowan C."/>
            <person name="Murphy C."/>
            <person name="Neiman D."/>
            <person name="Pearson M."/>
            <person name="Priest M."/>
            <person name="Roberts A."/>
            <person name="Saif S."/>
            <person name="Shea T."/>
            <person name="Sisk P."/>
            <person name="Sykes S."/>
            <person name="Wortman J."/>
            <person name="Nusbaum C."/>
            <person name="Birren B."/>
        </authorList>
    </citation>
    <scope>NUCLEOTIDE SEQUENCE [LARGE SCALE GENOMIC DNA]</scope>
    <source>
        <strain evidence="8 9">San Antonio 1</strain>
    </source>
</reference>
<feature type="compositionally biased region" description="Basic and acidic residues" evidence="6">
    <location>
        <begin position="9"/>
        <end position="25"/>
    </location>
</feature>
<protein>
    <recommendedName>
        <fullName evidence="10">LEM3/CDC50 family protein</fullName>
    </recommendedName>
</protein>
<dbReference type="GO" id="GO:0005886">
    <property type="term" value="C:plasma membrane"/>
    <property type="evidence" value="ECO:0007669"/>
    <property type="project" value="TreeGrafter"/>
</dbReference>
<dbReference type="EMBL" id="KI965481">
    <property type="protein sequence ID" value="EUD65228.1"/>
    <property type="molecule type" value="Genomic_DNA"/>
</dbReference>
<keyword evidence="4 7" id="KW-1133">Transmembrane helix</keyword>
<feature type="transmembrane region" description="Helical" evidence="7">
    <location>
        <begin position="204"/>
        <end position="227"/>
    </location>
</feature>
<accession>W7A1J9</accession>
<feature type="transmembrane region" description="Helical" evidence="7">
    <location>
        <begin position="469"/>
        <end position="489"/>
    </location>
</feature>
<proteinExistence type="inferred from homology"/>
<evidence type="ECO:0000256" key="6">
    <source>
        <dbReference type="SAM" id="MobiDB-lite"/>
    </source>
</evidence>
<name>W7A1J9_9APIC</name>
<dbReference type="GO" id="GO:0005783">
    <property type="term" value="C:endoplasmic reticulum"/>
    <property type="evidence" value="ECO:0007669"/>
    <property type="project" value="TreeGrafter"/>
</dbReference>
<dbReference type="VEuPathDB" id="PlasmoDB:C922_04357"/>
<dbReference type="RefSeq" id="XP_008818162.1">
    <property type="nucleotide sequence ID" value="XM_008819940.1"/>
</dbReference>
<feature type="compositionally biased region" description="Basic residues" evidence="6">
    <location>
        <begin position="165"/>
        <end position="182"/>
    </location>
</feature>
<dbReference type="GO" id="GO:0005794">
    <property type="term" value="C:Golgi apparatus"/>
    <property type="evidence" value="ECO:0007669"/>
    <property type="project" value="TreeGrafter"/>
</dbReference>
<evidence type="ECO:0000313" key="9">
    <source>
        <dbReference type="Proteomes" id="UP000030640"/>
    </source>
</evidence>
<keyword evidence="3 7" id="KW-0812">Transmembrane</keyword>
<dbReference type="PANTHER" id="PTHR10926:SF0">
    <property type="entry name" value="CDC50, ISOFORM A"/>
    <property type="match status" value="1"/>
</dbReference>
<dbReference type="PANTHER" id="PTHR10926">
    <property type="entry name" value="CELL CYCLE CONTROL PROTEIN 50"/>
    <property type="match status" value="1"/>
</dbReference>
<evidence type="ECO:0000256" key="2">
    <source>
        <dbReference type="ARBA" id="ARBA00009457"/>
    </source>
</evidence>
<keyword evidence="5 7" id="KW-0472">Membrane</keyword>